<name>A0ABD5NR86_9EURY</name>
<evidence type="ECO:0008006" key="4">
    <source>
        <dbReference type="Google" id="ProtNLM"/>
    </source>
</evidence>
<feature type="transmembrane region" description="Helical" evidence="1">
    <location>
        <begin position="34"/>
        <end position="54"/>
    </location>
</feature>
<proteinExistence type="predicted"/>
<dbReference type="GeneID" id="73901914"/>
<evidence type="ECO:0000313" key="2">
    <source>
        <dbReference type="EMBL" id="MFC3959260.1"/>
    </source>
</evidence>
<reference evidence="2 3" key="1">
    <citation type="journal article" date="2019" name="Int. J. Syst. Evol. Microbiol.">
        <title>The Global Catalogue of Microorganisms (GCM) 10K type strain sequencing project: providing services to taxonomists for standard genome sequencing and annotation.</title>
        <authorList>
            <consortium name="The Broad Institute Genomics Platform"/>
            <consortium name="The Broad Institute Genome Sequencing Center for Infectious Disease"/>
            <person name="Wu L."/>
            <person name="Ma J."/>
        </authorList>
    </citation>
    <scope>NUCLEOTIDE SEQUENCE [LARGE SCALE GENOMIC DNA]</scope>
    <source>
        <strain evidence="2 3">IBRC-M 10256</strain>
    </source>
</reference>
<dbReference type="RefSeq" id="WP_256532807.1">
    <property type="nucleotide sequence ID" value="NZ_CP101824.1"/>
</dbReference>
<keyword evidence="3" id="KW-1185">Reference proteome</keyword>
<dbReference type="AlphaFoldDB" id="A0ABD5NR86"/>
<gene>
    <name evidence="2" type="ORF">ACFOUR_12920</name>
</gene>
<organism evidence="2 3">
    <name type="scientific">Halovivax cerinus</name>
    <dbReference type="NCBI Taxonomy" id="1487865"/>
    <lineage>
        <taxon>Archaea</taxon>
        <taxon>Methanobacteriati</taxon>
        <taxon>Methanobacteriota</taxon>
        <taxon>Stenosarchaea group</taxon>
        <taxon>Halobacteria</taxon>
        <taxon>Halobacteriales</taxon>
        <taxon>Natrialbaceae</taxon>
        <taxon>Halovivax</taxon>
    </lineage>
</organism>
<accession>A0ABD5NR86</accession>
<keyword evidence="1" id="KW-0472">Membrane</keyword>
<evidence type="ECO:0000256" key="1">
    <source>
        <dbReference type="SAM" id="Phobius"/>
    </source>
</evidence>
<protein>
    <recommendedName>
        <fullName evidence="4">CbaC protein</fullName>
    </recommendedName>
</protein>
<keyword evidence="1" id="KW-0812">Transmembrane</keyword>
<keyword evidence="1" id="KW-1133">Transmembrane helix</keyword>
<dbReference type="Proteomes" id="UP001595846">
    <property type="component" value="Unassembled WGS sequence"/>
</dbReference>
<sequence>MRIDPALLLVVLALAVPFVVELRTVAAWVGVDLSLVQTAVVGIAILGAIVLWAVTGGEEGNGSEPMG</sequence>
<evidence type="ECO:0000313" key="3">
    <source>
        <dbReference type="Proteomes" id="UP001595846"/>
    </source>
</evidence>
<comment type="caution">
    <text evidence="2">The sequence shown here is derived from an EMBL/GenBank/DDBJ whole genome shotgun (WGS) entry which is preliminary data.</text>
</comment>
<dbReference type="EMBL" id="JBHSAQ010000011">
    <property type="protein sequence ID" value="MFC3959260.1"/>
    <property type="molecule type" value="Genomic_DNA"/>
</dbReference>